<keyword evidence="4" id="KW-0520">NAD</keyword>
<comment type="caution">
    <text evidence="8">The sequence shown here is derived from an EMBL/GenBank/DDBJ whole genome shotgun (WGS) entry which is preliminary data.</text>
</comment>
<reference evidence="8 9" key="1">
    <citation type="journal article" date="2017" name="Nat. Ecol. Evol.">
        <title>Scallop genome provides insights into evolution of bilaterian karyotype and development.</title>
        <authorList>
            <person name="Wang S."/>
            <person name="Zhang J."/>
            <person name="Jiao W."/>
            <person name="Li J."/>
            <person name="Xun X."/>
            <person name="Sun Y."/>
            <person name="Guo X."/>
            <person name="Huan P."/>
            <person name="Dong B."/>
            <person name="Zhang L."/>
            <person name="Hu X."/>
            <person name="Sun X."/>
            <person name="Wang J."/>
            <person name="Zhao C."/>
            <person name="Wang Y."/>
            <person name="Wang D."/>
            <person name="Huang X."/>
            <person name="Wang R."/>
            <person name="Lv J."/>
            <person name="Li Y."/>
            <person name="Zhang Z."/>
            <person name="Liu B."/>
            <person name="Lu W."/>
            <person name="Hui Y."/>
            <person name="Liang J."/>
            <person name="Zhou Z."/>
            <person name="Hou R."/>
            <person name="Li X."/>
            <person name="Liu Y."/>
            <person name="Li H."/>
            <person name="Ning X."/>
            <person name="Lin Y."/>
            <person name="Zhao L."/>
            <person name="Xing Q."/>
            <person name="Dou J."/>
            <person name="Li Y."/>
            <person name="Mao J."/>
            <person name="Guo H."/>
            <person name="Dou H."/>
            <person name="Li T."/>
            <person name="Mu C."/>
            <person name="Jiang W."/>
            <person name="Fu Q."/>
            <person name="Fu X."/>
            <person name="Miao Y."/>
            <person name="Liu J."/>
            <person name="Yu Q."/>
            <person name="Li R."/>
            <person name="Liao H."/>
            <person name="Li X."/>
            <person name="Kong Y."/>
            <person name="Jiang Z."/>
            <person name="Chourrout D."/>
            <person name="Li R."/>
            <person name="Bao Z."/>
        </authorList>
    </citation>
    <scope>NUCLEOTIDE SEQUENCE [LARGE SCALE GENOMIC DNA]</scope>
    <source>
        <strain evidence="8 9">PY_sf001</strain>
    </source>
</reference>
<dbReference type="OrthoDB" id="6133115at2759"/>
<evidence type="ECO:0000256" key="3">
    <source>
        <dbReference type="ARBA" id="ARBA00022679"/>
    </source>
</evidence>
<dbReference type="AlphaFoldDB" id="A0A210QSE5"/>
<evidence type="ECO:0000256" key="4">
    <source>
        <dbReference type="ARBA" id="ARBA00023027"/>
    </source>
</evidence>
<organism evidence="8 9">
    <name type="scientific">Mizuhopecten yessoensis</name>
    <name type="common">Japanese scallop</name>
    <name type="synonym">Patinopecten yessoensis</name>
    <dbReference type="NCBI Taxonomy" id="6573"/>
    <lineage>
        <taxon>Eukaryota</taxon>
        <taxon>Metazoa</taxon>
        <taxon>Spiralia</taxon>
        <taxon>Lophotrochozoa</taxon>
        <taxon>Mollusca</taxon>
        <taxon>Bivalvia</taxon>
        <taxon>Autobranchia</taxon>
        <taxon>Pteriomorphia</taxon>
        <taxon>Pectinida</taxon>
        <taxon>Pectinoidea</taxon>
        <taxon>Pectinidae</taxon>
        <taxon>Mizuhopecten</taxon>
    </lineage>
</organism>
<evidence type="ECO:0000259" key="7">
    <source>
        <dbReference type="PROSITE" id="PS51154"/>
    </source>
</evidence>
<dbReference type="GO" id="GO:0005737">
    <property type="term" value="C:cytoplasm"/>
    <property type="evidence" value="ECO:0007669"/>
    <property type="project" value="TreeGrafter"/>
</dbReference>
<accession>A0A210QSE5</accession>
<keyword evidence="3" id="KW-0808">Transferase</keyword>
<keyword evidence="9" id="KW-1185">Reference proteome</keyword>
<gene>
    <name evidence="8" type="ORF">KP79_PYT11715</name>
</gene>
<dbReference type="InterPro" id="IPR002589">
    <property type="entry name" value="Macro_dom"/>
</dbReference>
<protein>
    <submittedName>
        <fullName evidence="8">Poly [ADP-ribose] polymerase 14</fullName>
    </submittedName>
</protein>
<dbReference type="InterPro" id="IPR043472">
    <property type="entry name" value="Macro_dom-like"/>
</dbReference>
<feature type="domain" description="Macro" evidence="7">
    <location>
        <begin position="669"/>
        <end position="856"/>
    </location>
</feature>
<evidence type="ECO:0000313" key="9">
    <source>
        <dbReference type="Proteomes" id="UP000242188"/>
    </source>
</evidence>
<dbReference type="PANTHER" id="PTHR14453:SF67">
    <property type="entry name" value="POLY [ADP-RIBOSE] POLYMERASE"/>
    <property type="match status" value="1"/>
</dbReference>
<sequence length="1087" mass="123101">MDQDICLPQYLSLVEDNTLLDHESGSRVGNQEHTDGDYVNDKYVYRSFVSSTLLDQNKTISSTTLKTKEEDSEDKNIEEQSNQPESPEKSDELVSTVPLHRSESMVERESMSDELVSPQQTYEGAQTMERGITDFDTEEEHNFPNAGNDDVKSGNNNTESILTDSVGYCTPITARVNYPDLTDVDKGSTKGNRDLVQGSADDLAEKTINLNNRTLGLLKTFKKQFALFLREEYVQLDVCLNDVTDSTLVLKGHREHLEHDDFIQTFLTKCIQKVSQPMKKLEIQLLSNPSVIRYINKRMNGLKLVCFWACGKDGTSIDVFSRKETISLDAASLISQCLCKWSITVSTQVQSDVTKEVIEGGIEQEYKNMFIYQHLKTSENGTDEIQYQFNFVFLDSVMPEIKTKIRDALRACSEPHRAEFLCRPPETIDREFFVGLGQRFCSNVTVKDGFLAKCRPTLTDRHCFLMMNNRRILIQQGVLLDSDADVILCPVDDMHNAVGVGETVFEKIGDDLIQEMFKELWKVLQKRATLIDGDHPHFTDSVCRNLKNRRIMFAVLPNEQTTDSDIDTMIQRAVSHLLVKSDQHVCRSVALAIDYTTTFSMHTLVEAVAKSLKQFPDKKLKFVKEVRLVVTSEEGVTSLFEALSGYEDVLLPKPRSQHVLDLCNCQLDDAVEAKKAISPIQIEIFQGNLTHPDLVKNVDMLVNSVGCKGDSLRGSISQTIVEQGGYQIKEEFDEQASKGLRFGETISTGARNLPCKKICHGLLYSRWDTTGDFSVKVMRSVITQALLQAEKEHCVSLGIPALGTGFLKYPVKHVANILYDTVEMYGRCHTTTCIRRVLLVVNDGDDAYNEALHDVVAFQGARQLHRGVRFYDKNVGMNPGLDSRFHFWETVDCNTGVVVRVAPDFPVGVYFDTDVIYTLKETDSPLSQGRIFPKAEFDKSDNIYKLVVDTPRFQTQIGGFSKTLKDCMKHAQKHKYESVAFQVQTCGHDEICKMSMLISKVIFKNTERGGSSPMYSILLSRNVDIKNITEFQGCKFHFHRKCRYMEEYMEKGILVSVKSKGRSAYEQVRREIETHVDVITTSSMKHN</sequence>
<dbReference type="EMBL" id="NEDP02002179">
    <property type="protein sequence ID" value="OWF51652.1"/>
    <property type="molecule type" value="Genomic_DNA"/>
</dbReference>
<dbReference type="Pfam" id="PF01661">
    <property type="entry name" value="Macro"/>
    <property type="match status" value="1"/>
</dbReference>
<dbReference type="Gene3D" id="3.40.220.10">
    <property type="entry name" value="Leucine Aminopeptidase, subunit E, domain 1"/>
    <property type="match status" value="2"/>
</dbReference>
<evidence type="ECO:0000256" key="5">
    <source>
        <dbReference type="ARBA" id="ARBA00023242"/>
    </source>
</evidence>
<evidence type="ECO:0000256" key="1">
    <source>
        <dbReference type="ARBA" id="ARBA00004123"/>
    </source>
</evidence>
<evidence type="ECO:0000313" key="8">
    <source>
        <dbReference type="EMBL" id="OWF51652.1"/>
    </source>
</evidence>
<feature type="region of interest" description="Disordered" evidence="6">
    <location>
        <begin position="64"/>
        <end position="95"/>
    </location>
</feature>
<keyword evidence="5" id="KW-0539">Nucleus</keyword>
<feature type="region of interest" description="Disordered" evidence="6">
    <location>
        <begin position="103"/>
        <end position="122"/>
    </location>
</feature>
<keyword evidence="2" id="KW-0328">Glycosyltransferase</keyword>
<evidence type="ECO:0000256" key="2">
    <source>
        <dbReference type="ARBA" id="ARBA00022676"/>
    </source>
</evidence>
<name>A0A210QSE5_MIZYE</name>
<dbReference type="Proteomes" id="UP000242188">
    <property type="component" value="Unassembled WGS sequence"/>
</dbReference>
<dbReference type="InterPro" id="IPR052056">
    <property type="entry name" value="Mono-ARTD/PARP"/>
</dbReference>
<dbReference type="GO" id="GO:0003714">
    <property type="term" value="F:transcription corepressor activity"/>
    <property type="evidence" value="ECO:0007669"/>
    <property type="project" value="TreeGrafter"/>
</dbReference>
<dbReference type="GO" id="GO:0016757">
    <property type="term" value="F:glycosyltransferase activity"/>
    <property type="evidence" value="ECO:0007669"/>
    <property type="project" value="UniProtKB-KW"/>
</dbReference>
<comment type="subcellular location">
    <subcellularLocation>
        <location evidence="1">Nucleus</location>
    </subcellularLocation>
</comment>
<dbReference type="GO" id="GO:0005634">
    <property type="term" value="C:nucleus"/>
    <property type="evidence" value="ECO:0007669"/>
    <property type="project" value="UniProtKB-SubCell"/>
</dbReference>
<proteinExistence type="predicted"/>
<feature type="compositionally biased region" description="Basic and acidic residues" evidence="6">
    <location>
        <begin position="66"/>
        <end position="78"/>
    </location>
</feature>
<dbReference type="PANTHER" id="PTHR14453">
    <property type="entry name" value="PARP/ZINC FINGER CCCH TYPE DOMAIN CONTAINING PROTEIN"/>
    <property type="match status" value="1"/>
</dbReference>
<dbReference type="GO" id="GO:0010629">
    <property type="term" value="P:negative regulation of gene expression"/>
    <property type="evidence" value="ECO:0007669"/>
    <property type="project" value="TreeGrafter"/>
</dbReference>
<dbReference type="PROSITE" id="PS51154">
    <property type="entry name" value="MACRO"/>
    <property type="match status" value="1"/>
</dbReference>
<evidence type="ECO:0000256" key="6">
    <source>
        <dbReference type="SAM" id="MobiDB-lite"/>
    </source>
</evidence>
<feature type="region of interest" description="Disordered" evidence="6">
    <location>
        <begin position="138"/>
        <end position="157"/>
    </location>
</feature>
<dbReference type="SMART" id="SM00506">
    <property type="entry name" value="A1pp"/>
    <property type="match status" value="1"/>
</dbReference>
<dbReference type="SUPFAM" id="SSF52949">
    <property type="entry name" value="Macro domain-like"/>
    <property type="match status" value="2"/>
</dbReference>